<dbReference type="PATRIC" id="fig|889306.3.peg.3318"/>
<comment type="caution">
    <text evidence="1">The sequence shown here is derived from an EMBL/GenBank/DDBJ whole genome shotgun (WGS) entry which is preliminary data.</text>
</comment>
<gene>
    <name evidence="1" type="ORF">KP78_33020</name>
</gene>
<proteinExistence type="predicted"/>
<evidence type="ECO:0008006" key="3">
    <source>
        <dbReference type="Google" id="ProtNLM"/>
    </source>
</evidence>
<sequence length="98" mass="11266">MPNHIMLNDTKINVDHYQDEMVSASGKELLKIVVDFKVNHEAYHAITTLLYELNFDVSVPEKNLAFRGTVHNYSTSVTNLYEEDAVGDFHLELIELKQ</sequence>
<dbReference type="RefSeq" id="WP_041090221.1">
    <property type="nucleotide sequence ID" value="NZ_JXRP01000019.1"/>
</dbReference>
<dbReference type="STRING" id="889306.KP78_33020"/>
<dbReference type="EMBL" id="JXRP01000019">
    <property type="protein sequence ID" value="KIL44338.1"/>
    <property type="molecule type" value="Genomic_DNA"/>
</dbReference>
<dbReference type="Pfam" id="PF11514">
    <property type="entry name" value="DUF3219"/>
    <property type="match status" value="1"/>
</dbReference>
<dbReference type="Gene3D" id="2.40.30.80">
    <property type="entry name" value="YkvR-like"/>
    <property type="match status" value="1"/>
</dbReference>
<dbReference type="InterPro" id="IPR023105">
    <property type="entry name" value="YkvR-like_sf"/>
</dbReference>
<evidence type="ECO:0000313" key="1">
    <source>
        <dbReference type="EMBL" id="KIL44338.1"/>
    </source>
</evidence>
<dbReference type="Proteomes" id="UP000031938">
    <property type="component" value="Unassembled WGS sequence"/>
</dbReference>
<accession>A0A0C2VK15</accession>
<dbReference type="SUPFAM" id="SSF159173">
    <property type="entry name" value="YkvR-like"/>
    <property type="match status" value="1"/>
</dbReference>
<protein>
    <recommendedName>
        <fullName evidence="3">DUF3219 domain-containing protein</fullName>
    </recommendedName>
</protein>
<name>A0A0C2VK15_9BACL</name>
<evidence type="ECO:0000313" key="2">
    <source>
        <dbReference type="Proteomes" id="UP000031938"/>
    </source>
</evidence>
<reference evidence="1 2" key="1">
    <citation type="submission" date="2015-01" db="EMBL/GenBank/DDBJ databases">
        <title>Genome sequencing of Jeotgalibacillus soli.</title>
        <authorList>
            <person name="Goh K.M."/>
            <person name="Chan K.-G."/>
            <person name="Yaakop A.S."/>
            <person name="Ee R."/>
            <person name="Gan H.M."/>
            <person name="Chan C.S."/>
        </authorList>
    </citation>
    <scope>NUCLEOTIDE SEQUENCE [LARGE SCALE GENOMIC DNA]</scope>
    <source>
        <strain evidence="1 2">P9</strain>
    </source>
</reference>
<dbReference type="OrthoDB" id="2920197at2"/>
<organism evidence="1 2">
    <name type="scientific">Jeotgalibacillus soli</name>
    <dbReference type="NCBI Taxonomy" id="889306"/>
    <lineage>
        <taxon>Bacteria</taxon>
        <taxon>Bacillati</taxon>
        <taxon>Bacillota</taxon>
        <taxon>Bacilli</taxon>
        <taxon>Bacillales</taxon>
        <taxon>Caryophanaceae</taxon>
        <taxon>Jeotgalibacillus</taxon>
    </lineage>
</organism>
<dbReference type="InterPro" id="IPR021596">
    <property type="entry name" value="DUF3219"/>
</dbReference>
<dbReference type="AlphaFoldDB" id="A0A0C2VK15"/>
<keyword evidence="2" id="KW-1185">Reference proteome</keyword>